<dbReference type="InterPro" id="IPR029044">
    <property type="entry name" value="Nucleotide-diphossugar_trans"/>
</dbReference>
<dbReference type="CDD" id="cd06423">
    <property type="entry name" value="CESA_like"/>
    <property type="match status" value="1"/>
</dbReference>
<evidence type="ECO:0000313" key="6">
    <source>
        <dbReference type="Proteomes" id="UP000245293"/>
    </source>
</evidence>
<comment type="caution">
    <text evidence="5">The sequence shown here is derived from an EMBL/GenBank/DDBJ whole genome shotgun (WGS) entry which is preliminary data.</text>
</comment>
<dbReference type="Gene3D" id="3.20.20.370">
    <property type="entry name" value="Glycoside hydrolase/deacetylase"/>
    <property type="match status" value="1"/>
</dbReference>
<dbReference type="SUPFAM" id="SSF88713">
    <property type="entry name" value="Glycoside hydrolase/deacetylase"/>
    <property type="match status" value="1"/>
</dbReference>
<dbReference type="RefSeq" id="WP_109389210.1">
    <property type="nucleotide sequence ID" value="NZ_QETF01000013.1"/>
</dbReference>
<gene>
    <name evidence="5" type="ORF">DFK10_11645</name>
</gene>
<reference evidence="6" key="1">
    <citation type="submission" date="2018-05" db="EMBL/GenBank/DDBJ databases">
        <authorList>
            <person name="Du Z."/>
            <person name="Wang X."/>
        </authorList>
    </citation>
    <scope>NUCLEOTIDE SEQUENCE [LARGE SCALE GENOMIC DNA]</scope>
    <source>
        <strain evidence="6">WDS4C29</strain>
    </source>
</reference>
<keyword evidence="3" id="KW-0808">Transferase</keyword>
<evidence type="ECO:0008006" key="7">
    <source>
        <dbReference type="Google" id="ProtNLM"/>
    </source>
</evidence>
<dbReference type="InterPro" id="IPR011330">
    <property type="entry name" value="Glyco_hydro/deAcase_b/a-brl"/>
</dbReference>
<evidence type="ECO:0000256" key="4">
    <source>
        <dbReference type="SAM" id="Phobius"/>
    </source>
</evidence>
<dbReference type="GO" id="GO:0016757">
    <property type="term" value="F:glycosyltransferase activity"/>
    <property type="evidence" value="ECO:0007669"/>
    <property type="project" value="UniProtKB-KW"/>
</dbReference>
<keyword evidence="4" id="KW-0812">Transmembrane</keyword>
<dbReference type="Proteomes" id="UP000245293">
    <property type="component" value="Unassembled WGS sequence"/>
</dbReference>
<keyword evidence="4" id="KW-0472">Membrane</keyword>
<dbReference type="EMBL" id="QETF01000013">
    <property type="protein sequence ID" value="PWG16440.1"/>
    <property type="molecule type" value="Genomic_DNA"/>
</dbReference>
<feature type="transmembrane region" description="Helical" evidence="4">
    <location>
        <begin position="872"/>
        <end position="891"/>
    </location>
</feature>
<evidence type="ECO:0000256" key="1">
    <source>
        <dbReference type="ARBA" id="ARBA00006739"/>
    </source>
</evidence>
<dbReference type="AlphaFoldDB" id="A0A2V1P3U9"/>
<dbReference type="Gene3D" id="3.90.550.10">
    <property type="entry name" value="Spore Coat Polysaccharide Biosynthesis Protein SpsA, Chain A"/>
    <property type="match status" value="1"/>
</dbReference>
<keyword evidence="2" id="KW-0328">Glycosyltransferase</keyword>
<dbReference type="Pfam" id="PF13641">
    <property type="entry name" value="Glyco_tranf_2_3"/>
    <property type="match status" value="1"/>
</dbReference>
<keyword evidence="6" id="KW-1185">Reference proteome</keyword>
<dbReference type="GO" id="GO:0005975">
    <property type="term" value="P:carbohydrate metabolic process"/>
    <property type="evidence" value="ECO:0007669"/>
    <property type="project" value="InterPro"/>
</dbReference>
<organism evidence="5 6">
    <name type="scientific">Salibaculum griseiflavum</name>
    <dbReference type="NCBI Taxonomy" id="1914409"/>
    <lineage>
        <taxon>Bacteria</taxon>
        <taxon>Pseudomonadati</taxon>
        <taxon>Pseudomonadota</taxon>
        <taxon>Alphaproteobacteria</taxon>
        <taxon>Rhodobacterales</taxon>
        <taxon>Roseobacteraceae</taxon>
        <taxon>Salibaculum</taxon>
    </lineage>
</organism>
<evidence type="ECO:0000256" key="3">
    <source>
        <dbReference type="ARBA" id="ARBA00022679"/>
    </source>
</evidence>
<feature type="transmembrane region" description="Helical" evidence="4">
    <location>
        <begin position="530"/>
        <end position="563"/>
    </location>
</feature>
<sequence>MNRPNGFATLAPASWQTTADLEALFSDVSGSDFASELAGIMPDLAGRGLCVDLSAHPDLSVSAVAAASASLRNATLPYGAESCLIADVTMSALHEPSAIPDVDRVVARVALAGQTPVGSPMSLREIEQAVERVDATISGDRLRFAYVTEGLAFRTGERTPRKVSYAEAMFLASRYDATTTIAAESGLLLIRYVDSDGVFNQIWLPDAEVLHRIHTSHGGGPAVLWPIGYENPAFRWIIDQPDATDAAASSADYLGHYGVFEGAGPFSTTVSTAQTGRIAYQIDPATGERTGATLDDVPMENFVRFFGASTETNTLSLAFTGLPGRGDLERLLETLDLLEVPATFFLSFRDILGARGAVDTLKEAGHQVGVKLVPQGSSSTVARDTARLCNKLVQHFLSHDEGWRARFVLDLEARPGTNTNAALFTQVQQMQTDGYLVVHPTIATAIDADRVDALIDTIYDQALARSTNVLAFDISGANRRVLNETVPDLLARLRSDGFEYRALADLAQIAPAEATPAVQMTPLRRDDVTYGVLAVSWAGIQGIIFVLALIVALRSPVYLLLAFARRKRFDLDMDYHPPLTLAIPAFNEEKVIARTLDSALSVDYPGLEIVVVDDGSTDDTRQIVMEYVELWPNVHLVEQPNGGKWSALDHAIAVTETELIAILDADSLIEPMALREIVQPFKDETVGGVAGTVEVGNRGGILSAFQRLEYMHTQQVMRRAYEVFDGIIVVPGAMGAWRVEAVKKAGLVSGDTITEDADLTIAVHRAGYSIRYQENAKSHTEAPDTISGYLRQRFRWTFGMFQASWKHKRSILERKTVGFISIVDAIWYQLITSVIYPFFDIYLIVFLLRLGFSYATTGSAGDVDLSMQISAAYLLIITFEFVNIVFAMYLARRWEWVLLLVGPLARFGYRQLLYLASIKAIHAALMGKLAAWNKLERTGTARLES</sequence>
<name>A0A2V1P3U9_9RHOB</name>
<evidence type="ECO:0000313" key="5">
    <source>
        <dbReference type="EMBL" id="PWG16440.1"/>
    </source>
</evidence>
<dbReference type="OrthoDB" id="5291101at2"/>
<feature type="transmembrane region" description="Helical" evidence="4">
    <location>
        <begin position="911"/>
        <end position="932"/>
    </location>
</feature>
<accession>A0A2V1P3U9</accession>
<keyword evidence="4" id="KW-1133">Transmembrane helix</keyword>
<proteinExistence type="inferred from homology"/>
<dbReference type="SUPFAM" id="SSF53448">
    <property type="entry name" value="Nucleotide-diphospho-sugar transferases"/>
    <property type="match status" value="1"/>
</dbReference>
<evidence type="ECO:0000256" key="2">
    <source>
        <dbReference type="ARBA" id="ARBA00022676"/>
    </source>
</evidence>
<dbReference type="PANTHER" id="PTHR43630:SF1">
    <property type="entry name" value="POLY-BETA-1,6-N-ACETYL-D-GLUCOSAMINE SYNTHASE"/>
    <property type="match status" value="1"/>
</dbReference>
<comment type="similarity">
    <text evidence="1">Belongs to the glycosyltransferase 2 family.</text>
</comment>
<dbReference type="PANTHER" id="PTHR43630">
    <property type="entry name" value="POLY-BETA-1,6-N-ACETYL-D-GLUCOSAMINE SYNTHASE"/>
    <property type="match status" value="1"/>
</dbReference>
<protein>
    <recommendedName>
        <fullName evidence="7">Glycosyltransferase</fullName>
    </recommendedName>
</protein>